<feature type="compositionally biased region" description="Polar residues" evidence="1">
    <location>
        <begin position="31"/>
        <end position="49"/>
    </location>
</feature>
<evidence type="ECO:0000313" key="2">
    <source>
        <dbReference type="EMBL" id="SIR53905.1"/>
    </source>
</evidence>
<name>A0A1N7BRG0_9RHOO</name>
<evidence type="ECO:0000313" key="3">
    <source>
        <dbReference type="Proteomes" id="UP000186819"/>
    </source>
</evidence>
<dbReference type="EMBL" id="FTMD01000019">
    <property type="protein sequence ID" value="SIR53905.1"/>
    <property type="molecule type" value="Genomic_DNA"/>
</dbReference>
<organism evidence="2 3">
    <name type="scientific">Aromatoleum tolulyticum</name>
    <dbReference type="NCBI Taxonomy" id="34027"/>
    <lineage>
        <taxon>Bacteria</taxon>
        <taxon>Pseudomonadati</taxon>
        <taxon>Pseudomonadota</taxon>
        <taxon>Betaproteobacteria</taxon>
        <taxon>Rhodocyclales</taxon>
        <taxon>Rhodocyclaceae</taxon>
        <taxon>Aromatoleum</taxon>
    </lineage>
</organism>
<protein>
    <submittedName>
        <fullName evidence="2">Uncharacterized protein</fullName>
    </submittedName>
</protein>
<reference evidence="3" key="1">
    <citation type="submission" date="2017-01" db="EMBL/GenBank/DDBJ databases">
        <authorList>
            <person name="Varghese N."/>
            <person name="Submissions S."/>
        </authorList>
    </citation>
    <scope>NUCLEOTIDE SEQUENCE [LARGE SCALE GENOMIC DNA]</scope>
    <source>
        <strain evidence="3">ATCC 51758</strain>
    </source>
</reference>
<keyword evidence="3" id="KW-1185">Reference proteome</keyword>
<feature type="compositionally biased region" description="Basic and acidic residues" evidence="1">
    <location>
        <begin position="10"/>
        <end position="24"/>
    </location>
</feature>
<dbReference type="AlphaFoldDB" id="A0A1N7BRG0"/>
<dbReference type="Proteomes" id="UP000186819">
    <property type="component" value="Unassembled WGS sequence"/>
</dbReference>
<dbReference type="STRING" id="34027.SAMN05421829_11924"/>
<proteinExistence type="predicted"/>
<gene>
    <name evidence="2" type="ORF">SAMN05421829_11924</name>
</gene>
<accession>A0A1N7BRG0</accession>
<sequence length="359" mass="40825">MKCWRRTREHARTEAEPGSRADLRKKPRRPLTSTLGAESTHPFCSSSHPYNPPPKRNSNRSAMKSEPIIDCFCLWSDLLGFGRTFEEGGWSLSNEKVRKIAERLAAIERMLFRSNAPRQEYVFLLNDGVARNLDWPHPEPGYLSGVLHWLQSVLTNHWQINAIERQNGHPGMRSVLCSGQRMDLRESTKNSLSQVLAPESMAEHLARDISVYSPQQFQMNLAFSKAYLLESLGSKAGLTGPNFFIEDSLFHDLVQICANENVVMLDGKLEYQTTTETTDHRHVFTILGNAQSKRVLRLAIEFDAKVVEVNHRGIAAKLHKVTRFQPMDENDSFWFDFCGYNFEPTPLPSSYAKDGSLAI</sequence>
<evidence type="ECO:0000256" key="1">
    <source>
        <dbReference type="SAM" id="MobiDB-lite"/>
    </source>
</evidence>
<feature type="region of interest" description="Disordered" evidence="1">
    <location>
        <begin position="1"/>
        <end position="61"/>
    </location>
</feature>